<keyword evidence="2" id="KW-1185">Reference proteome</keyword>
<dbReference type="RefSeq" id="XP_030976746.1">
    <property type="nucleotide sequence ID" value="XM_031131288.1"/>
</dbReference>
<evidence type="ECO:0000256" key="1">
    <source>
        <dbReference type="SAM" id="SignalP"/>
    </source>
</evidence>
<dbReference type="GeneID" id="41966193"/>
<evidence type="ECO:0000313" key="3">
    <source>
        <dbReference type="RefSeq" id="XP_030976746.1"/>
    </source>
</evidence>
<dbReference type="AlphaFoldDB" id="A0A6P8APB2"/>
<feature type="signal peptide" evidence="1">
    <location>
        <begin position="1"/>
        <end position="18"/>
    </location>
</feature>
<protein>
    <submittedName>
        <fullName evidence="3">Uncharacterized protein</fullName>
    </submittedName>
</protein>
<reference evidence="3" key="3">
    <citation type="submission" date="2025-08" db="UniProtKB">
        <authorList>
            <consortium name="RefSeq"/>
        </authorList>
    </citation>
    <scope>IDENTIFICATION</scope>
    <source>
        <strain evidence="3">NI907</strain>
    </source>
</reference>
<dbReference type="Proteomes" id="UP000515153">
    <property type="component" value="Chromosome VI"/>
</dbReference>
<evidence type="ECO:0000313" key="2">
    <source>
        <dbReference type="Proteomes" id="UP000515153"/>
    </source>
</evidence>
<name>A0A6P8APB2_PYRGI</name>
<dbReference type="KEGG" id="pgri:PgNI_11318"/>
<keyword evidence="1" id="KW-0732">Signal</keyword>
<reference evidence="3" key="2">
    <citation type="submission" date="2019-10" db="EMBL/GenBank/DDBJ databases">
        <authorList>
            <consortium name="NCBI Genome Project"/>
        </authorList>
    </citation>
    <scope>NUCLEOTIDE SEQUENCE</scope>
    <source>
        <strain evidence="3">NI907</strain>
    </source>
</reference>
<proteinExistence type="predicted"/>
<sequence length="91" mass="10372">MKTSPILTFVIMVTAALALPAVTTNTENIHIAQRENEIGTPKMHRRSPMFPNSVLMNAYSKQVGECLIRQTVIDRYPDWHERLRYCINGGN</sequence>
<organism evidence="2 3">
    <name type="scientific">Pyricularia grisea</name>
    <name type="common">Crabgrass-specific blast fungus</name>
    <name type="synonym">Magnaporthe grisea</name>
    <dbReference type="NCBI Taxonomy" id="148305"/>
    <lineage>
        <taxon>Eukaryota</taxon>
        <taxon>Fungi</taxon>
        <taxon>Dikarya</taxon>
        <taxon>Ascomycota</taxon>
        <taxon>Pezizomycotina</taxon>
        <taxon>Sordariomycetes</taxon>
        <taxon>Sordariomycetidae</taxon>
        <taxon>Magnaporthales</taxon>
        <taxon>Pyriculariaceae</taxon>
        <taxon>Pyricularia</taxon>
    </lineage>
</organism>
<gene>
    <name evidence="3" type="ORF">PgNI_11318</name>
</gene>
<reference evidence="2 3" key="1">
    <citation type="journal article" date="2019" name="Mol. Biol. Evol.">
        <title>Blast fungal genomes show frequent chromosomal changes, gene gains and losses, and effector gene turnover.</title>
        <authorList>
            <person name="Gomez Luciano L.B."/>
            <person name="Jason Tsai I."/>
            <person name="Chuma I."/>
            <person name="Tosa Y."/>
            <person name="Chen Y.H."/>
            <person name="Li J.Y."/>
            <person name="Li M.Y."/>
            <person name="Jade Lu M.Y."/>
            <person name="Nakayashiki H."/>
            <person name="Li W.H."/>
        </authorList>
    </citation>
    <scope>NUCLEOTIDE SEQUENCE [LARGE SCALE GENOMIC DNA]</scope>
    <source>
        <strain evidence="2 3">NI907</strain>
    </source>
</reference>
<accession>A0A6P8APB2</accession>
<feature type="chain" id="PRO_5028145738" evidence="1">
    <location>
        <begin position="19"/>
        <end position="91"/>
    </location>
</feature>